<evidence type="ECO:0000259" key="1">
    <source>
        <dbReference type="Pfam" id="PF14522"/>
    </source>
</evidence>
<keyword evidence="3" id="KW-1185">Reference proteome</keyword>
<dbReference type="Gene3D" id="3.90.10.10">
    <property type="entry name" value="Cytochrome C3"/>
    <property type="match status" value="2"/>
</dbReference>
<organism evidence="2">
    <name type="scientific">Tuwongella immobilis</name>
    <dbReference type="NCBI Taxonomy" id="692036"/>
    <lineage>
        <taxon>Bacteria</taxon>
        <taxon>Pseudomonadati</taxon>
        <taxon>Planctomycetota</taxon>
        <taxon>Planctomycetia</taxon>
        <taxon>Gemmatales</taxon>
        <taxon>Gemmataceae</taxon>
        <taxon>Tuwongella</taxon>
    </lineage>
</organism>
<dbReference type="RefSeq" id="WP_162657925.1">
    <property type="nucleotide sequence ID" value="NZ_LR593887.1"/>
</dbReference>
<dbReference type="InterPro" id="IPR036280">
    <property type="entry name" value="Multihaem_cyt_sf"/>
</dbReference>
<dbReference type="PANTHER" id="PTHR39425">
    <property type="entry name" value="LIPOPROTEIN CYTOCHROME C"/>
    <property type="match status" value="1"/>
</dbReference>
<feature type="domain" description="Cytochrome c7-like" evidence="1">
    <location>
        <begin position="31"/>
        <end position="75"/>
    </location>
</feature>
<dbReference type="CDD" id="cd08168">
    <property type="entry name" value="Cytochrom_C3"/>
    <property type="match status" value="1"/>
</dbReference>
<evidence type="ECO:0000313" key="2">
    <source>
        <dbReference type="EMBL" id="VIP02789.1"/>
    </source>
</evidence>
<name>A0A6C2YNL3_9BACT</name>
<dbReference type="InterPro" id="IPR029467">
    <property type="entry name" value="Cyt_c7-like"/>
</dbReference>
<dbReference type="InParanoid" id="A0A6C2YNL3"/>
<dbReference type="Pfam" id="PF14522">
    <property type="entry name" value="Cytochrome_C7"/>
    <property type="match status" value="2"/>
</dbReference>
<dbReference type="AlphaFoldDB" id="A0A6C2YNL3"/>
<dbReference type="KEGG" id="tim:GMBLW1_11710"/>
<dbReference type="PANTHER" id="PTHR39425:SF1">
    <property type="entry name" value="CYTOCHROME C7-LIKE DOMAIN-CONTAINING PROTEIN"/>
    <property type="match status" value="1"/>
</dbReference>
<reference evidence="2" key="1">
    <citation type="submission" date="2019-04" db="EMBL/GenBank/DDBJ databases">
        <authorList>
            <consortium name="Science for Life Laboratories"/>
        </authorList>
    </citation>
    <scope>NUCLEOTIDE SEQUENCE</scope>
    <source>
        <strain evidence="2">MBLW1</strain>
    </source>
</reference>
<gene>
    <name evidence="2" type="ORF">GMBLW1_11710</name>
</gene>
<dbReference type="EMBL" id="LR593887">
    <property type="protein sequence ID" value="VTS02455.1"/>
    <property type="molecule type" value="Genomic_DNA"/>
</dbReference>
<dbReference type="EMBL" id="LR586016">
    <property type="protein sequence ID" value="VIP02789.1"/>
    <property type="molecule type" value="Genomic_DNA"/>
</dbReference>
<feature type="domain" description="Cytochrome c7-like" evidence="1">
    <location>
        <begin position="109"/>
        <end position="200"/>
    </location>
</feature>
<proteinExistence type="predicted"/>
<accession>A0A6C2YNL3</accession>
<sequence>MAVALGASLFYYYALPSYTRVGYAPEQPIPFSHQLHVGQLGMNCLYCHTQVNESPHSNVPNTQTCMNCHNPEKANVKGNSPLLALARESWRSGNPVQWKRIHKLPEYAYFNHAVHVNRGVSCVSCHGQINEMAVVYQSQPLSMGWCLTCHNNPEQHLRPLNEVYNMTWKPQGSQTQEMIGKQIKDQLSINPPQNCQGCHR</sequence>
<dbReference type="Proteomes" id="UP000464378">
    <property type="component" value="Chromosome"/>
</dbReference>
<protein>
    <recommendedName>
        <fullName evidence="1">Cytochrome c7-like domain-containing protein</fullName>
    </recommendedName>
</protein>
<dbReference type="SUPFAM" id="SSF48695">
    <property type="entry name" value="Multiheme cytochromes"/>
    <property type="match status" value="1"/>
</dbReference>
<evidence type="ECO:0000313" key="3">
    <source>
        <dbReference type="Proteomes" id="UP000464378"/>
    </source>
</evidence>